<protein>
    <recommendedName>
        <fullName evidence="7">ATP-dependent RNA helicase</fullName>
        <ecNumber evidence="7">3.6.4.13</ecNumber>
    </recommendedName>
</protein>
<evidence type="ECO:0000256" key="7">
    <source>
        <dbReference type="RuleBase" id="RU365068"/>
    </source>
</evidence>
<evidence type="ECO:0000256" key="1">
    <source>
        <dbReference type="ARBA" id="ARBA00022741"/>
    </source>
</evidence>
<dbReference type="EMBL" id="JAGMUV010000020">
    <property type="protein sequence ID" value="KAH7125974.1"/>
    <property type="molecule type" value="Genomic_DNA"/>
</dbReference>
<keyword evidence="5 7" id="KW-0694">RNA-binding</keyword>
<dbReference type="PROSITE" id="PS00039">
    <property type="entry name" value="DEAD_ATP_HELICASE"/>
    <property type="match status" value="1"/>
</dbReference>
<dbReference type="PROSITE" id="PS51194">
    <property type="entry name" value="HELICASE_CTER"/>
    <property type="match status" value="1"/>
</dbReference>
<dbReference type="GO" id="GO:0005524">
    <property type="term" value="F:ATP binding"/>
    <property type="evidence" value="ECO:0007669"/>
    <property type="project" value="UniProtKB-UniRule"/>
</dbReference>
<feature type="region of interest" description="Disordered" evidence="8">
    <location>
        <begin position="48"/>
        <end position="135"/>
    </location>
</feature>
<dbReference type="InterPro" id="IPR001650">
    <property type="entry name" value="Helicase_C-like"/>
</dbReference>
<dbReference type="SMART" id="SM00487">
    <property type="entry name" value="DEXDc"/>
    <property type="match status" value="1"/>
</dbReference>
<feature type="compositionally biased region" description="Basic residues" evidence="8">
    <location>
        <begin position="60"/>
        <end position="70"/>
    </location>
</feature>
<dbReference type="InterPro" id="IPR011545">
    <property type="entry name" value="DEAD/DEAH_box_helicase_dom"/>
</dbReference>
<dbReference type="InterPro" id="IPR027417">
    <property type="entry name" value="P-loop_NTPase"/>
</dbReference>
<dbReference type="CDD" id="cd17964">
    <property type="entry name" value="DEADc_MSS116"/>
    <property type="match status" value="1"/>
</dbReference>
<evidence type="ECO:0000256" key="2">
    <source>
        <dbReference type="ARBA" id="ARBA00022801"/>
    </source>
</evidence>
<feature type="compositionally biased region" description="Gly residues" evidence="8">
    <location>
        <begin position="617"/>
        <end position="644"/>
    </location>
</feature>
<dbReference type="OrthoDB" id="193716at2759"/>
<keyword evidence="2 6" id="KW-0378">Hydrolase</keyword>
<keyword evidence="3 6" id="KW-0347">Helicase</keyword>
<keyword evidence="4 6" id="KW-0067">ATP-binding</keyword>
<dbReference type="GO" id="GO:0003723">
    <property type="term" value="F:RNA binding"/>
    <property type="evidence" value="ECO:0007669"/>
    <property type="project" value="UniProtKB-UniRule"/>
</dbReference>
<evidence type="ECO:0000256" key="8">
    <source>
        <dbReference type="SAM" id="MobiDB-lite"/>
    </source>
</evidence>
<dbReference type="Pfam" id="PF00270">
    <property type="entry name" value="DEAD"/>
    <property type="match status" value="1"/>
</dbReference>
<evidence type="ECO:0000259" key="10">
    <source>
        <dbReference type="PROSITE" id="PS51194"/>
    </source>
</evidence>
<dbReference type="Pfam" id="PF00271">
    <property type="entry name" value="Helicase_C"/>
    <property type="match status" value="1"/>
</dbReference>
<feature type="domain" description="Helicase C-terminal" evidence="10">
    <location>
        <begin position="378"/>
        <end position="563"/>
    </location>
</feature>
<dbReference type="Gene3D" id="3.40.50.300">
    <property type="entry name" value="P-loop containing nucleotide triphosphate hydrolases"/>
    <property type="match status" value="2"/>
</dbReference>
<dbReference type="EC" id="3.6.4.13" evidence="7"/>
<dbReference type="SUPFAM" id="SSF52540">
    <property type="entry name" value="P-loop containing nucleoside triphosphate hydrolases"/>
    <property type="match status" value="1"/>
</dbReference>
<name>A0A9P9INW9_9HYPO</name>
<sequence>MVASTLACHVNCQDRLGIWSPVVEMFTESPTDTLSLRDVAEYPQHSQHILFSMDKQQRRPDRRRGGRRGPGRGGSRQQNENEHPSSHGDHHAASNGGPRRGPNASSAPAELSQALDQTAAPPLSEPIPMDTPRFAELSGSNLVHPTIIQTITDDLKFDHMTPVQAATLNQLLPPARSDCLVQAKTGTGKTIAFLLPALQTMITQNRGANAGVSLLVISPTRELAMQIAKEATNLLQRLPQYRVRIAIGGTNKDREEKQILGGCDILIATPGRLFDHMANEDILYSLRSLDTLVLDEADRLLDMGFMKALRDIVGLLPDKKTTNRQGMLFSATMAPHVEQVAGLVLSPGYKFISTIPAGEVNTHQRVPQLLVTVPNFSSVTPAMVGCIREEAPQHAAFKAIIFAPTAALADFYGHILENLSGLPPVSILHSRISQSKRTKVTNDFRDAATAILVATDVVARGMDFPGVTTVFQVGIPLDKQSYIHRLGRTARAEADGRGIFIVTEAEAWFPKWSLKEISFVQHKADFSTASEVLSIAQRMEDADKAKIYQAWLGYYNNHLKSLKWDKEELVAQGNVYAREGLGSPDTPPIAKTTAGKMGLRGTRGLVIVPDPPRQGRGRGGGGGGGGGRDGGGGGRGGRGGGGGGRGRRGGM</sequence>
<evidence type="ECO:0000256" key="5">
    <source>
        <dbReference type="ARBA" id="ARBA00022884"/>
    </source>
</evidence>
<organism evidence="11 12">
    <name type="scientific">Dactylonectria macrodidyma</name>
    <dbReference type="NCBI Taxonomy" id="307937"/>
    <lineage>
        <taxon>Eukaryota</taxon>
        <taxon>Fungi</taxon>
        <taxon>Dikarya</taxon>
        <taxon>Ascomycota</taxon>
        <taxon>Pezizomycotina</taxon>
        <taxon>Sordariomycetes</taxon>
        <taxon>Hypocreomycetidae</taxon>
        <taxon>Hypocreales</taxon>
        <taxon>Nectriaceae</taxon>
        <taxon>Dactylonectria</taxon>
    </lineage>
</organism>
<reference evidence="11" key="1">
    <citation type="journal article" date="2021" name="Nat. Commun.">
        <title>Genetic determinants of endophytism in the Arabidopsis root mycobiome.</title>
        <authorList>
            <person name="Mesny F."/>
            <person name="Miyauchi S."/>
            <person name="Thiergart T."/>
            <person name="Pickel B."/>
            <person name="Atanasova L."/>
            <person name="Karlsson M."/>
            <person name="Huettel B."/>
            <person name="Barry K.W."/>
            <person name="Haridas S."/>
            <person name="Chen C."/>
            <person name="Bauer D."/>
            <person name="Andreopoulos W."/>
            <person name="Pangilinan J."/>
            <person name="LaButti K."/>
            <person name="Riley R."/>
            <person name="Lipzen A."/>
            <person name="Clum A."/>
            <person name="Drula E."/>
            <person name="Henrissat B."/>
            <person name="Kohler A."/>
            <person name="Grigoriev I.V."/>
            <person name="Martin F.M."/>
            <person name="Hacquard S."/>
        </authorList>
    </citation>
    <scope>NUCLEOTIDE SEQUENCE</scope>
    <source>
        <strain evidence="11">MPI-CAGE-AT-0147</strain>
    </source>
</reference>
<evidence type="ECO:0000313" key="12">
    <source>
        <dbReference type="Proteomes" id="UP000738349"/>
    </source>
</evidence>
<dbReference type="Proteomes" id="UP000738349">
    <property type="component" value="Unassembled WGS sequence"/>
</dbReference>
<dbReference type="InterPro" id="IPR000629">
    <property type="entry name" value="RNA-helicase_DEAD-box_CS"/>
</dbReference>
<keyword evidence="12" id="KW-1185">Reference proteome</keyword>
<comment type="caution">
    <text evidence="11">The sequence shown here is derived from an EMBL/GenBank/DDBJ whole genome shotgun (WGS) entry which is preliminary data.</text>
</comment>
<keyword evidence="1 6" id="KW-0547">Nucleotide-binding</keyword>
<accession>A0A9P9INW9</accession>
<evidence type="ECO:0000256" key="3">
    <source>
        <dbReference type="ARBA" id="ARBA00022806"/>
    </source>
</evidence>
<proteinExistence type="inferred from homology"/>
<dbReference type="SMART" id="SM00490">
    <property type="entry name" value="HELICc"/>
    <property type="match status" value="1"/>
</dbReference>
<dbReference type="CDD" id="cd18787">
    <property type="entry name" value="SF2_C_DEAD"/>
    <property type="match status" value="1"/>
</dbReference>
<gene>
    <name evidence="11" type="ORF">EDB81DRAFT_860636</name>
</gene>
<comment type="catalytic activity">
    <reaction evidence="7">
        <text>ATP + H2O = ADP + phosphate + H(+)</text>
        <dbReference type="Rhea" id="RHEA:13065"/>
        <dbReference type="ChEBI" id="CHEBI:15377"/>
        <dbReference type="ChEBI" id="CHEBI:15378"/>
        <dbReference type="ChEBI" id="CHEBI:30616"/>
        <dbReference type="ChEBI" id="CHEBI:43474"/>
        <dbReference type="ChEBI" id="CHEBI:456216"/>
        <dbReference type="EC" id="3.6.4.13"/>
    </reaction>
</comment>
<evidence type="ECO:0000256" key="6">
    <source>
        <dbReference type="RuleBase" id="RU000492"/>
    </source>
</evidence>
<dbReference type="AlphaFoldDB" id="A0A9P9INW9"/>
<feature type="region of interest" description="Disordered" evidence="8">
    <location>
        <begin position="603"/>
        <end position="651"/>
    </location>
</feature>
<feature type="compositionally biased region" description="Basic and acidic residues" evidence="8">
    <location>
        <begin position="79"/>
        <end position="92"/>
    </location>
</feature>
<evidence type="ECO:0000256" key="4">
    <source>
        <dbReference type="ARBA" id="ARBA00022840"/>
    </source>
</evidence>
<evidence type="ECO:0000313" key="11">
    <source>
        <dbReference type="EMBL" id="KAH7125974.1"/>
    </source>
</evidence>
<dbReference type="PROSITE" id="PS51192">
    <property type="entry name" value="HELICASE_ATP_BIND_1"/>
    <property type="match status" value="1"/>
</dbReference>
<dbReference type="PANTHER" id="PTHR24031">
    <property type="entry name" value="RNA HELICASE"/>
    <property type="match status" value="1"/>
</dbReference>
<dbReference type="GO" id="GO:0003724">
    <property type="term" value="F:RNA helicase activity"/>
    <property type="evidence" value="ECO:0007669"/>
    <property type="project" value="UniProtKB-EC"/>
</dbReference>
<comment type="similarity">
    <text evidence="6">Belongs to the DEAD box helicase family.</text>
</comment>
<dbReference type="InterPro" id="IPR014001">
    <property type="entry name" value="Helicase_ATP-bd"/>
</dbReference>
<dbReference type="GO" id="GO:0016787">
    <property type="term" value="F:hydrolase activity"/>
    <property type="evidence" value="ECO:0007669"/>
    <property type="project" value="UniProtKB-KW"/>
</dbReference>
<evidence type="ECO:0000259" key="9">
    <source>
        <dbReference type="PROSITE" id="PS51192"/>
    </source>
</evidence>
<comment type="domain">
    <text evidence="7">The Q motif is unique to and characteristic of the DEAD box family of RNA helicases and controls ATP binding and hydrolysis.</text>
</comment>
<feature type="domain" description="Helicase ATP-binding" evidence="9">
    <location>
        <begin position="170"/>
        <end position="351"/>
    </location>
</feature>
<comment type="function">
    <text evidence="7">RNA helicase.</text>
</comment>